<proteinExistence type="predicted"/>
<protein>
    <submittedName>
        <fullName evidence="2">Uncharacterized protein</fullName>
    </submittedName>
</protein>
<comment type="caution">
    <text evidence="2">The sequence shown here is derived from an EMBL/GenBank/DDBJ whole genome shotgun (WGS) entry which is preliminary data.</text>
</comment>
<dbReference type="EMBL" id="JAVREK010000011">
    <property type="protein sequence ID" value="MDT0302883.1"/>
    <property type="molecule type" value="Genomic_DNA"/>
</dbReference>
<dbReference type="Proteomes" id="UP001183226">
    <property type="component" value="Unassembled WGS sequence"/>
</dbReference>
<evidence type="ECO:0000313" key="2">
    <source>
        <dbReference type="EMBL" id="MDT0302883.1"/>
    </source>
</evidence>
<name>A0ABU2KUE9_9ACTN</name>
<sequence>MDDGMVRVELVGGPLDGETQEHALADLGPDTDAWGTHMVVDGPRCHPHDPAARAVYEPEDGGDPHRWTWRGWSP</sequence>
<evidence type="ECO:0000313" key="3">
    <source>
        <dbReference type="Proteomes" id="UP001183226"/>
    </source>
</evidence>
<feature type="region of interest" description="Disordered" evidence="1">
    <location>
        <begin position="55"/>
        <end position="74"/>
    </location>
</feature>
<evidence type="ECO:0000256" key="1">
    <source>
        <dbReference type="SAM" id="MobiDB-lite"/>
    </source>
</evidence>
<organism evidence="2 3">
    <name type="scientific">Streptomonospora wellingtoniae</name>
    <dbReference type="NCBI Taxonomy" id="3075544"/>
    <lineage>
        <taxon>Bacteria</taxon>
        <taxon>Bacillati</taxon>
        <taxon>Actinomycetota</taxon>
        <taxon>Actinomycetes</taxon>
        <taxon>Streptosporangiales</taxon>
        <taxon>Nocardiopsidaceae</taxon>
        <taxon>Streptomonospora</taxon>
    </lineage>
</organism>
<accession>A0ABU2KUE9</accession>
<gene>
    <name evidence="2" type="ORF">RM446_12240</name>
</gene>
<dbReference type="RefSeq" id="WP_311545367.1">
    <property type="nucleotide sequence ID" value="NZ_JAVREK010000011.1"/>
</dbReference>
<keyword evidence="3" id="KW-1185">Reference proteome</keyword>
<reference evidence="3" key="1">
    <citation type="submission" date="2023-07" db="EMBL/GenBank/DDBJ databases">
        <title>30 novel species of actinomycetes from the DSMZ collection.</title>
        <authorList>
            <person name="Nouioui I."/>
        </authorList>
    </citation>
    <scope>NUCLEOTIDE SEQUENCE [LARGE SCALE GENOMIC DNA]</scope>
    <source>
        <strain evidence="3">DSM 45055</strain>
    </source>
</reference>